<reference evidence="2 3" key="1">
    <citation type="submission" date="2020-04" db="EMBL/GenBank/DDBJ databases">
        <title>Perkinsus olseni comparative genomics.</title>
        <authorList>
            <person name="Bogema D.R."/>
        </authorList>
    </citation>
    <scope>NUCLEOTIDE SEQUENCE [LARGE SCALE GENOMIC DNA]</scope>
    <source>
        <strain evidence="2">00978-12</strain>
    </source>
</reference>
<name>A0A7J6PBP6_PEROL</name>
<keyword evidence="1" id="KW-1133">Transmembrane helix</keyword>
<dbReference type="Gene3D" id="1.10.10.1740">
    <property type="entry name" value="Transmembrane protein 14-like"/>
    <property type="match status" value="1"/>
</dbReference>
<proteinExistence type="predicted"/>
<dbReference type="AlphaFoldDB" id="A0A7J6PBP6"/>
<comment type="caution">
    <text evidence="2">The sequence shown here is derived from an EMBL/GenBank/DDBJ whole genome shotgun (WGS) entry which is preliminary data.</text>
</comment>
<organism evidence="2 3">
    <name type="scientific">Perkinsus olseni</name>
    <name type="common">Perkinsus atlanticus</name>
    <dbReference type="NCBI Taxonomy" id="32597"/>
    <lineage>
        <taxon>Eukaryota</taxon>
        <taxon>Sar</taxon>
        <taxon>Alveolata</taxon>
        <taxon>Perkinsozoa</taxon>
        <taxon>Perkinsea</taxon>
        <taxon>Perkinsida</taxon>
        <taxon>Perkinsidae</taxon>
        <taxon>Perkinsus</taxon>
    </lineage>
</organism>
<sequence>MAENVIMSWFLSMLPSSHCPCIMAVSDKVAFAANLFYSALLGVGGVVGYMQAGSASSHYQLESFPSVGEGLRKVQLVLVSFLTLFFVKRFQQTSKFMPGGLMAVVGVVVAGVTAAAIKADKNDSPDKKE</sequence>
<keyword evidence="1" id="KW-0812">Transmembrane</keyword>
<protein>
    <submittedName>
        <fullName evidence="2">Uncharacterized protein</fullName>
    </submittedName>
</protein>
<accession>A0A7J6PBP6</accession>
<evidence type="ECO:0000256" key="1">
    <source>
        <dbReference type="SAM" id="Phobius"/>
    </source>
</evidence>
<feature type="transmembrane region" description="Helical" evidence="1">
    <location>
        <begin position="99"/>
        <end position="117"/>
    </location>
</feature>
<gene>
    <name evidence="2" type="ORF">FOZ60_011297</name>
</gene>
<feature type="transmembrane region" description="Helical" evidence="1">
    <location>
        <begin position="32"/>
        <end position="50"/>
    </location>
</feature>
<dbReference type="EMBL" id="JABANP010000047">
    <property type="protein sequence ID" value="KAF4693317.1"/>
    <property type="molecule type" value="Genomic_DNA"/>
</dbReference>
<evidence type="ECO:0000313" key="2">
    <source>
        <dbReference type="EMBL" id="KAF4693317.1"/>
    </source>
</evidence>
<feature type="transmembrane region" description="Helical" evidence="1">
    <location>
        <begin position="70"/>
        <end position="87"/>
    </location>
</feature>
<dbReference type="Proteomes" id="UP000541610">
    <property type="component" value="Unassembled WGS sequence"/>
</dbReference>
<dbReference type="InterPro" id="IPR044890">
    <property type="entry name" value="TMEM14_sf"/>
</dbReference>
<evidence type="ECO:0000313" key="3">
    <source>
        <dbReference type="Proteomes" id="UP000541610"/>
    </source>
</evidence>
<keyword evidence="1" id="KW-0472">Membrane</keyword>